<organism evidence="1 2">
    <name type="scientific">Dyella japonica A8</name>
    <dbReference type="NCBI Taxonomy" id="1217721"/>
    <lineage>
        <taxon>Bacteria</taxon>
        <taxon>Pseudomonadati</taxon>
        <taxon>Pseudomonadota</taxon>
        <taxon>Gammaproteobacteria</taxon>
        <taxon>Lysobacterales</taxon>
        <taxon>Rhodanobacteraceae</taxon>
        <taxon>Dyella</taxon>
    </lineage>
</organism>
<dbReference type="AlphaFoldDB" id="A0A075JVI0"/>
<dbReference type="Proteomes" id="UP000027987">
    <property type="component" value="Chromosome"/>
</dbReference>
<dbReference type="RefSeq" id="WP_019465273.1">
    <property type="nucleotide sequence ID" value="NZ_ALOY01000152.1"/>
</dbReference>
<dbReference type="InterPro" id="IPR014519">
    <property type="entry name" value="UCP024492"/>
</dbReference>
<gene>
    <name evidence="1" type="ORF">HY57_01850</name>
</gene>
<dbReference type="InterPro" id="IPR007438">
    <property type="entry name" value="DUF488"/>
</dbReference>
<name>A0A075JVI0_9GAMM</name>
<dbReference type="KEGG" id="dja:HY57_01850"/>
<dbReference type="PIRSF" id="PIRSF024492">
    <property type="entry name" value="UCP024492"/>
    <property type="match status" value="1"/>
</dbReference>
<evidence type="ECO:0000313" key="2">
    <source>
        <dbReference type="Proteomes" id="UP000027987"/>
    </source>
</evidence>
<sequence>MTEAIYTIGHSDRSFDEFAALLREAGIQHLVDVRAFPMSRTNPQFNQDVLPDELAAVGISYEHLAALGGRRRKSKTVPVGVNAFWTHQSFHNYADYALSAEFHSGLDHLIAQGRTQRCAVMCSEAVWWRCHRRIITDYLLARGETVIHILGRGHLERARLTEGARIQPDGTIVYPAAESADP</sequence>
<dbReference type="PANTHER" id="PTHR39337:SF1">
    <property type="entry name" value="BLR5642 PROTEIN"/>
    <property type="match status" value="1"/>
</dbReference>
<dbReference type="PANTHER" id="PTHR39337">
    <property type="entry name" value="BLR5642 PROTEIN"/>
    <property type="match status" value="1"/>
</dbReference>
<protein>
    <submittedName>
        <fullName evidence="1">DNA repair protein</fullName>
    </submittedName>
</protein>
<reference evidence="1 2" key="1">
    <citation type="submission" date="2014-07" db="EMBL/GenBank/DDBJ databases">
        <title>Complete Genome Sequence of Dyella japonica Strain A8 Isolated from Malaysian Tropical Soil.</title>
        <authorList>
            <person name="Hui R.K.H."/>
            <person name="Chen J.-W."/>
            <person name="Chan K.-G."/>
            <person name="Leung F.C.C."/>
        </authorList>
    </citation>
    <scope>NUCLEOTIDE SEQUENCE [LARGE SCALE GENOMIC DNA]</scope>
    <source>
        <strain evidence="1 2">A8</strain>
    </source>
</reference>
<dbReference type="STRING" id="1217721.HY57_01850"/>
<proteinExistence type="predicted"/>
<accession>A0A075JVI0</accession>
<dbReference type="Pfam" id="PF04343">
    <property type="entry name" value="DUF488"/>
    <property type="match status" value="1"/>
</dbReference>
<evidence type="ECO:0000313" key="1">
    <source>
        <dbReference type="EMBL" id="AIF46091.1"/>
    </source>
</evidence>
<dbReference type="HOGENOM" id="CLU_077467_0_1_6"/>
<dbReference type="PATRIC" id="fig|1217721.7.peg.389"/>
<keyword evidence="2" id="KW-1185">Reference proteome</keyword>
<dbReference type="EMBL" id="CP008884">
    <property type="protein sequence ID" value="AIF46091.1"/>
    <property type="molecule type" value="Genomic_DNA"/>
</dbReference>
<dbReference type="OrthoDB" id="9789109at2"/>